<dbReference type="Proteomes" id="UP000538666">
    <property type="component" value="Unassembled WGS sequence"/>
</dbReference>
<name>A0A841JYN8_9BACT</name>
<gene>
    <name evidence="1" type="ORF">HNQ77_004444</name>
</gene>
<comment type="caution">
    <text evidence="1">The sequence shown here is derived from an EMBL/GenBank/DDBJ whole genome shotgun (WGS) entry which is preliminary data.</text>
</comment>
<sequence>MKQPLDLLQAPAIAEILRCTIPIPNNAHRGFRIAQNDGVLDSAAPDTTLCTLNPVPYTLPSERCSTVIRLVAYDLVAAVASDEVALGW</sequence>
<dbReference type="EMBL" id="JACHEK010000009">
    <property type="protein sequence ID" value="MBB6146472.1"/>
    <property type="molecule type" value="Genomic_DNA"/>
</dbReference>
<accession>A0A841JYN8</accession>
<proteinExistence type="predicted"/>
<keyword evidence="2" id="KW-1185">Reference proteome</keyword>
<dbReference type="AlphaFoldDB" id="A0A841JYN8"/>
<protein>
    <submittedName>
        <fullName evidence="1">Uncharacterized protein</fullName>
    </submittedName>
</protein>
<organism evidence="1 2">
    <name type="scientific">Silvibacterium bohemicum</name>
    <dbReference type="NCBI Taxonomy" id="1577686"/>
    <lineage>
        <taxon>Bacteria</taxon>
        <taxon>Pseudomonadati</taxon>
        <taxon>Acidobacteriota</taxon>
        <taxon>Terriglobia</taxon>
        <taxon>Terriglobales</taxon>
        <taxon>Acidobacteriaceae</taxon>
        <taxon>Silvibacterium</taxon>
    </lineage>
</organism>
<reference evidence="1 2" key="1">
    <citation type="submission" date="2020-08" db="EMBL/GenBank/DDBJ databases">
        <title>Genomic Encyclopedia of Type Strains, Phase IV (KMG-IV): sequencing the most valuable type-strain genomes for metagenomic binning, comparative biology and taxonomic classification.</title>
        <authorList>
            <person name="Goeker M."/>
        </authorList>
    </citation>
    <scope>NUCLEOTIDE SEQUENCE [LARGE SCALE GENOMIC DNA]</scope>
    <source>
        <strain evidence="1 2">DSM 103733</strain>
    </source>
</reference>
<evidence type="ECO:0000313" key="2">
    <source>
        <dbReference type="Proteomes" id="UP000538666"/>
    </source>
</evidence>
<evidence type="ECO:0000313" key="1">
    <source>
        <dbReference type="EMBL" id="MBB6146472.1"/>
    </source>
</evidence>